<dbReference type="GO" id="GO:0016757">
    <property type="term" value="F:glycosyltransferase activity"/>
    <property type="evidence" value="ECO:0007669"/>
    <property type="project" value="UniProtKB-KW"/>
</dbReference>
<dbReference type="EC" id="2.4.-.-" evidence="7"/>
<evidence type="ECO:0000256" key="1">
    <source>
        <dbReference type="ARBA" id="ARBA00004236"/>
    </source>
</evidence>
<dbReference type="Proteomes" id="UP000787156">
    <property type="component" value="Unassembled WGS sequence"/>
</dbReference>
<dbReference type="AlphaFoldDB" id="A0A9D2ZZ43"/>
<dbReference type="InterPro" id="IPR029044">
    <property type="entry name" value="Nucleotide-diphossugar_trans"/>
</dbReference>
<evidence type="ECO:0000256" key="3">
    <source>
        <dbReference type="ARBA" id="ARBA00022676"/>
    </source>
</evidence>
<name>A0A9D2ZZ43_ACILW</name>
<accession>A0A9D2ZZ43</accession>
<evidence type="ECO:0000256" key="5">
    <source>
        <dbReference type="ARBA" id="ARBA00023136"/>
    </source>
</evidence>
<evidence type="ECO:0000256" key="4">
    <source>
        <dbReference type="ARBA" id="ARBA00022679"/>
    </source>
</evidence>
<keyword evidence="4 7" id="KW-0808">Transferase</keyword>
<dbReference type="PANTHER" id="PTHR43646:SF2">
    <property type="entry name" value="GLYCOSYLTRANSFERASE 2-LIKE DOMAIN-CONTAINING PROTEIN"/>
    <property type="match status" value="1"/>
</dbReference>
<keyword evidence="3 7" id="KW-0328">Glycosyltransferase</keyword>
<gene>
    <name evidence="7" type="ORF">K8V79_06530</name>
</gene>
<evidence type="ECO:0000259" key="6">
    <source>
        <dbReference type="Pfam" id="PF00535"/>
    </source>
</evidence>
<dbReference type="GO" id="GO:0005886">
    <property type="term" value="C:plasma membrane"/>
    <property type="evidence" value="ECO:0007669"/>
    <property type="project" value="UniProtKB-SubCell"/>
</dbReference>
<dbReference type="EMBL" id="DYWX01000069">
    <property type="protein sequence ID" value="HJF27888.1"/>
    <property type="molecule type" value="Genomic_DNA"/>
</dbReference>
<organism evidence="7 8">
    <name type="scientific">Acinetobacter lwoffii</name>
    <dbReference type="NCBI Taxonomy" id="28090"/>
    <lineage>
        <taxon>Bacteria</taxon>
        <taxon>Pseudomonadati</taxon>
        <taxon>Pseudomonadota</taxon>
        <taxon>Gammaproteobacteria</taxon>
        <taxon>Moraxellales</taxon>
        <taxon>Moraxellaceae</taxon>
        <taxon>Acinetobacter</taxon>
    </lineage>
</organism>
<reference evidence="7" key="2">
    <citation type="submission" date="2021-09" db="EMBL/GenBank/DDBJ databases">
        <authorList>
            <person name="Gilroy R."/>
        </authorList>
    </citation>
    <scope>NUCLEOTIDE SEQUENCE</scope>
    <source>
        <strain evidence="7">CHK135-1449</strain>
    </source>
</reference>
<sequence length="237" mass="27351">MKKIGVVIPACNEEAYIERCLLALKTAQLEFFQSLESVESLFEIKILVVLDTCTDQTAQKVQKMAVESIQCDFQCVGKTRHLGIQQLIAQGCDWICCTDADSRVQPDWFKVMLEHQPTEVICGVVELDEWDHLSPGTRFKYLNHYQNRMNHHHVHGANLCFKSDVYIKNQGFEQLACHEDVEFIQRLERANVQITWSNRLRVLTSSRLNSKVTEGFASFLQNLETQETVEKPIIVYK</sequence>
<comment type="subcellular location">
    <subcellularLocation>
        <location evidence="1">Cell membrane</location>
    </subcellularLocation>
</comment>
<evidence type="ECO:0000256" key="2">
    <source>
        <dbReference type="ARBA" id="ARBA00022475"/>
    </source>
</evidence>
<dbReference type="Gene3D" id="3.90.550.10">
    <property type="entry name" value="Spore Coat Polysaccharide Biosynthesis Protein SpsA, Chain A"/>
    <property type="match status" value="1"/>
</dbReference>
<comment type="caution">
    <text evidence="7">The sequence shown here is derived from an EMBL/GenBank/DDBJ whole genome shotgun (WGS) entry which is preliminary data.</text>
</comment>
<reference evidence="7" key="1">
    <citation type="journal article" date="2021" name="PeerJ">
        <title>Extensive microbial diversity within the chicken gut microbiome revealed by metagenomics and culture.</title>
        <authorList>
            <person name="Gilroy R."/>
            <person name="Ravi A."/>
            <person name="Getino M."/>
            <person name="Pursley I."/>
            <person name="Horton D.L."/>
            <person name="Alikhan N.F."/>
            <person name="Baker D."/>
            <person name="Gharbi K."/>
            <person name="Hall N."/>
            <person name="Watson M."/>
            <person name="Adriaenssens E.M."/>
            <person name="Foster-Nyarko E."/>
            <person name="Jarju S."/>
            <person name="Secka A."/>
            <person name="Antonio M."/>
            <person name="Oren A."/>
            <person name="Chaudhuri R.R."/>
            <person name="La Ragione R."/>
            <person name="Hildebrand F."/>
            <person name="Pallen M.J."/>
        </authorList>
    </citation>
    <scope>NUCLEOTIDE SEQUENCE</scope>
    <source>
        <strain evidence="7">CHK135-1449</strain>
    </source>
</reference>
<evidence type="ECO:0000313" key="7">
    <source>
        <dbReference type="EMBL" id="HJF27888.1"/>
    </source>
</evidence>
<dbReference type="InterPro" id="IPR001173">
    <property type="entry name" value="Glyco_trans_2-like"/>
</dbReference>
<keyword evidence="5" id="KW-0472">Membrane</keyword>
<keyword evidence="2" id="KW-1003">Cell membrane</keyword>
<dbReference type="Pfam" id="PF00535">
    <property type="entry name" value="Glycos_transf_2"/>
    <property type="match status" value="1"/>
</dbReference>
<proteinExistence type="predicted"/>
<evidence type="ECO:0000313" key="8">
    <source>
        <dbReference type="Proteomes" id="UP000787156"/>
    </source>
</evidence>
<dbReference type="SUPFAM" id="SSF53448">
    <property type="entry name" value="Nucleotide-diphospho-sugar transferases"/>
    <property type="match status" value="1"/>
</dbReference>
<protein>
    <submittedName>
        <fullName evidence="7">Glycosyltransferase</fullName>
        <ecNumber evidence="7">2.4.-.-</ecNumber>
    </submittedName>
</protein>
<feature type="domain" description="Glycosyltransferase 2-like" evidence="6">
    <location>
        <begin position="6"/>
        <end position="129"/>
    </location>
</feature>
<dbReference type="PANTHER" id="PTHR43646">
    <property type="entry name" value="GLYCOSYLTRANSFERASE"/>
    <property type="match status" value="1"/>
</dbReference>